<protein>
    <recommendedName>
        <fullName evidence="3">N-acetylmuramoyl-L-alanine amidase</fullName>
        <ecNumber evidence="3">3.5.1.28</ecNumber>
    </recommendedName>
</protein>
<dbReference type="InterPro" id="IPR036365">
    <property type="entry name" value="PGBD-like_sf"/>
</dbReference>
<evidence type="ECO:0000256" key="4">
    <source>
        <dbReference type="ARBA" id="ARBA00022801"/>
    </source>
</evidence>
<dbReference type="EMBL" id="VCKY01000170">
    <property type="protein sequence ID" value="TMR10977.1"/>
    <property type="molecule type" value="Genomic_DNA"/>
</dbReference>
<dbReference type="Proteomes" id="UP000309128">
    <property type="component" value="Unassembled WGS sequence"/>
</dbReference>
<evidence type="ECO:0000256" key="1">
    <source>
        <dbReference type="ARBA" id="ARBA00001561"/>
    </source>
</evidence>
<dbReference type="AlphaFoldDB" id="A0A5S4F4B0"/>
<dbReference type="SUPFAM" id="SSF47090">
    <property type="entry name" value="PGBD-like"/>
    <property type="match status" value="1"/>
</dbReference>
<reference evidence="7 8" key="1">
    <citation type="submission" date="2019-05" db="EMBL/GenBank/DDBJ databases">
        <title>Draft genome sequence of Nonomuraea turkmeniaca DSM 43926.</title>
        <authorList>
            <person name="Saricaoglu S."/>
            <person name="Isik K."/>
        </authorList>
    </citation>
    <scope>NUCLEOTIDE SEQUENCE [LARGE SCALE GENOMIC DNA]</scope>
    <source>
        <strain evidence="7 8">DSM 43926</strain>
    </source>
</reference>
<dbReference type="InterPro" id="IPR002477">
    <property type="entry name" value="Peptidoglycan-bd-like"/>
</dbReference>
<comment type="caution">
    <text evidence="7">The sequence shown here is derived from an EMBL/GenBank/DDBJ whole genome shotgun (WGS) entry which is preliminary data.</text>
</comment>
<comment type="catalytic activity">
    <reaction evidence="1">
        <text>Hydrolyzes the link between N-acetylmuramoyl residues and L-amino acid residues in certain cell-wall glycopeptides.</text>
        <dbReference type="EC" id="3.5.1.28"/>
    </reaction>
</comment>
<dbReference type="GO" id="GO:0071555">
    <property type="term" value="P:cell wall organization"/>
    <property type="evidence" value="ECO:0007669"/>
    <property type="project" value="UniProtKB-KW"/>
</dbReference>
<dbReference type="EC" id="3.5.1.28" evidence="3"/>
<evidence type="ECO:0000313" key="7">
    <source>
        <dbReference type="EMBL" id="TMR10977.1"/>
    </source>
</evidence>
<dbReference type="Pfam" id="PF01471">
    <property type="entry name" value="PG_binding_1"/>
    <property type="match status" value="1"/>
</dbReference>
<dbReference type="Gene3D" id="3.40.80.10">
    <property type="entry name" value="Peptidoglycan recognition protein-like"/>
    <property type="match status" value="1"/>
</dbReference>
<dbReference type="Gene3D" id="1.10.101.10">
    <property type="entry name" value="PGBD-like superfamily/PGBD"/>
    <property type="match status" value="1"/>
</dbReference>
<dbReference type="PANTHER" id="PTHR30417">
    <property type="entry name" value="N-ACETYLMURAMOYL-L-ALANINE AMIDASE AMID"/>
    <property type="match status" value="1"/>
</dbReference>
<dbReference type="Pfam" id="PF01510">
    <property type="entry name" value="Amidase_2"/>
    <property type="match status" value="1"/>
</dbReference>
<dbReference type="GO" id="GO:0009254">
    <property type="term" value="P:peptidoglycan turnover"/>
    <property type="evidence" value="ECO:0007669"/>
    <property type="project" value="TreeGrafter"/>
</dbReference>
<dbReference type="InterPro" id="IPR036366">
    <property type="entry name" value="PGBDSf"/>
</dbReference>
<organism evidence="7 8">
    <name type="scientific">Nonomuraea turkmeniaca</name>
    <dbReference type="NCBI Taxonomy" id="103838"/>
    <lineage>
        <taxon>Bacteria</taxon>
        <taxon>Bacillati</taxon>
        <taxon>Actinomycetota</taxon>
        <taxon>Actinomycetes</taxon>
        <taxon>Streptosporangiales</taxon>
        <taxon>Streptosporangiaceae</taxon>
        <taxon>Nonomuraea</taxon>
    </lineage>
</organism>
<dbReference type="PANTHER" id="PTHR30417:SF1">
    <property type="entry name" value="N-ACETYLMURAMOYL-L-ALANINE AMIDASE AMID"/>
    <property type="match status" value="1"/>
</dbReference>
<dbReference type="SUPFAM" id="SSF55846">
    <property type="entry name" value="N-acetylmuramoyl-L-alanine amidase-like"/>
    <property type="match status" value="1"/>
</dbReference>
<keyword evidence="4" id="KW-0378">Hydrolase</keyword>
<dbReference type="SMART" id="SM00644">
    <property type="entry name" value="Ami_2"/>
    <property type="match status" value="1"/>
</dbReference>
<evidence type="ECO:0000259" key="6">
    <source>
        <dbReference type="SMART" id="SM00644"/>
    </source>
</evidence>
<keyword evidence="5" id="KW-0961">Cell wall biogenesis/degradation</keyword>
<dbReference type="GO" id="GO:0009253">
    <property type="term" value="P:peptidoglycan catabolic process"/>
    <property type="evidence" value="ECO:0007669"/>
    <property type="project" value="InterPro"/>
</dbReference>
<feature type="domain" description="N-acetylmuramoyl-L-alanine amidase" evidence="6">
    <location>
        <begin position="6"/>
        <end position="157"/>
    </location>
</feature>
<evidence type="ECO:0000256" key="2">
    <source>
        <dbReference type="ARBA" id="ARBA00007553"/>
    </source>
</evidence>
<dbReference type="OrthoDB" id="514320at2"/>
<dbReference type="InterPro" id="IPR051206">
    <property type="entry name" value="NAMLAA_amidase_2"/>
</dbReference>
<sequence length="258" mass="28056">MQKIQARYFTQGRIRKIRLLVIHSMEAPEKPTTAENVAKWFATSAPRTSAHVCVDNNSTVRCVDDNDTAWCAPNANADGLHVELSGYARQTRADWLDTFSRATLANAAKVVASWAKKYDIPVKKLTPAQVAAGKKGICGHVDVTRAYPGTGSHTDPGSKFPWDVFIAMVKDELDGKPAKPVSWSRTLVYKKGKALMQGADVTQWQARMDALGYDIDVDGLYGPASAAITRTFQGKAGVLKTGSVDKTTWQAAQKATAK</sequence>
<evidence type="ECO:0000256" key="5">
    <source>
        <dbReference type="ARBA" id="ARBA00023316"/>
    </source>
</evidence>
<dbReference type="GO" id="GO:0008745">
    <property type="term" value="F:N-acetylmuramoyl-L-alanine amidase activity"/>
    <property type="evidence" value="ECO:0007669"/>
    <property type="project" value="UniProtKB-EC"/>
</dbReference>
<proteinExistence type="inferred from homology"/>
<gene>
    <name evidence="7" type="ORF">ETD86_37310</name>
</gene>
<keyword evidence="8" id="KW-1185">Reference proteome</keyword>
<comment type="similarity">
    <text evidence="2">Belongs to the N-acetylmuramoyl-L-alanine amidase 2 family.</text>
</comment>
<name>A0A5S4F4B0_9ACTN</name>
<dbReference type="InterPro" id="IPR002502">
    <property type="entry name" value="Amidase_domain"/>
</dbReference>
<dbReference type="InterPro" id="IPR036505">
    <property type="entry name" value="Amidase/PGRP_sf"/>
</dbReference>
<evidence type="ECO:0000313" key="8">
    <source>
        <dbReference type="Proteomes" id="UP000309128"/>
    </source>
</evidence>
<evidence type="ECO:0000256" key="3">
    <source>
        <dbReference type="ARBA" id="ARBA00011901"/>
    </source>
</evidence>
<dbReference type="RefSeq" id="WP_138671354.1">
    <property type="nucleotide sequence ID" value="NZ_VCKY01000170.1"/>
</dbReference>
<accession>A0A5S4F4B0</accession>